<organism evidence="7 8">
    <name type="scientific">Massilimicrobiota timonensis</name>
    <dbReference type="NCBI Taxonomy" id="1776392"/>
    <lineage>
        <taxon>Bacteria</taxon>
        <taxon>Bacillati</taxon>
        <taxon>Bacillota</taxon>
        <taxon>Erysipelotrichia</taxon>
        <taxon>Erysipelotrichales</taxon>
        <taxon>Erysipelotrichaceae</taxon>
        <taxon>Massilimicrobiota</taxon>
    </lineage>
</organism>
<keyword evidence="4 5" id="KW-0012">Acyltransferase</keyword>
<comment type="similarity">
    <text evidence="1 5">Belongs to the transferase hexapeptide repeat family.</text>
</comment>
<evidence type="ECO:0000259" key="6">
    <source>
        <dbReference type="SMART" id="SM01266"/>
    </source>
</evidence>
<dbReference type="RefSeq" id="WP_087360507.1">
    <property type="nucleotide sequence ID" value="NZ_NFLJ01000070.1"/>
</dbReference>
<dbReference type="OrthoDB" id="9801697at2"/>
<dbReference type="EMBL" id="NFLJ01000070">
    <property type="protein sequence ID" value="OUQ30015.1"/>
    <property type="molecule type" value="Genomic_DNA"/>
</dbReference>
<accession>A0A1Y4SJE3</accession>
<dbReference type="Gene3D" id="2.160.10.10">
    <property type="entry name" value="Hexapeptide repeat proteins"/>
    <property type="match status" value="1"/>
</dbReference>
<keyword evidence="3" id="KW-0677">Repeat</keyword>
<gene>
    <name evidence="7" type="ORF">B5E75_13915</name>
</gene>
<dbReference type="InterPro" id="IPR024688">
    <property type="entry name" value="Mac_dom"/>
</dbReference>
<dbReference type="Proteomes" id="UP000195305">
    <property type="component" value="Unassembled WGS sequence"/>
</dbReference>
<comment type="caution">
    <text evidence="7">The sequence shown here is derived from an EMBL/GenBank/DDBJ whole genome shotgun (WGS) entry which is preliminary data.</text>
</comment>
<evidence type="ECO:0000313" key="8">
    <source>
        <dbReference type="Proteomes" id="UP000195305"/>
    </source>
</evidence>
<evidence type="ECO:0000256" key="3">
    <source>
        <dbReference type="ARBA" id="ARBA00022737"/>
    </source>
</evidence>
<protein>
    <recommendedName>
        <fullName evidence="5">Acetyltransferase</fullName>
        <ecNumber evidence="5">2.3.1.-</ecNumber>
    </recommendedName>
</protein>
<evidence type="ECO:0000256" key="2">
    <source>
        <dbReference type="ARBA" id="ARBA00022679"/>
    </source>
</evidence>
<name>A0A1Y4SJE3_9FIRM</name>
<reference evidence="7 8" key="1">
    <citation type="journal article" date="2018" name="BMC Genomics">
        <title>Whole genome sequencing and function prediction of 133 gut anaerobes isolated from chicken caecum in pure cultures.</title>
        <authorList>
            <person name="Medvecky M."/>
            <person name="Cejkova D."/>
            <person name="Polansky O."/>
            <person name="Karasova D."/>
            <person name="Kubasova T."/>
            <person name="Cizek A."/>
            <person name="Rychlik I."/>
        </authorList>
    </citation>
    <scope>NUCLEOTIDE SEQUENCE [LARGE SCALE GENOMIC DNA]</scope>
    <source>
        <strain evidence="7 8">An13</strain>
    </source>
</reference>
<dbReference type="PANTHER" id="PTHR43017">
    <property type="entry name" value="GALACTOSIDE O-ACETYLTRANSFERASE"/>
    <property type="match status" value="1"/>
</dbReference>
<dbReference type="CDD" id="cd03357">
    <property type="entry name" value="LbH_MAT_GAT"/>
    <property type="match status" value="1"/>
</dbReference>
<dbReference type="Pfam" id="PF00132">
    <property type="entry name" value="Hexapep"/>
    <property type="match status" value="1"/>
</dbReference>
<keyword evidence="2 5" id="KW-0808">Transferase</keyword>
<dbReference type="InterPro" id="IPR039369">
    <property type="entry name" value="LacA-like"/>
</dbReference>
<evidence type="ECO:0000313" key="7">
    <source>
        <dbReference type="EMBL" id="OUQ30015.1"/>
    </source>
</evidence>
<dbReference type="InterPro" id="IPR011004">
    <property type="entry name" value="Trimer_LpxA-like_sf"/>
</dbReference>
<dbReference type="SUPFAM" id="SSF51161">
    <property type="entry name" value="Trimeric LpxA-like enzymes"/>
    <property type="match status" value="1"/>
</dbReference>
<dbReference type="AlphaFoldDB" id="A0A1Y4SJE3"/>
<dbReference type="GO" id="GO:0008870">
    <property type="term" value="F:galactoside O-acetyltransferase activity"/>
    <property type="evidence" value="ECO:0007669"/>
    <property type="project" value="TreeGrafter"/>
</dbReference>
<dbReference type="FunFam" id="2.160.10.10:FF:000025">
    <property type="entry name" value="Hexapeptide-repeat containing-acetyltransferase"/>
    <property type="match status" value="1"/>
</dbReference>
<dbReference type="SMART" id="SM01266">
    <property type="entry name" value="Mac"/>
    <property type="match status" value="1"/>
</dbReference>
<dbReference type="InterPro" id="IPR001451">
    <property type="entry name" value="Hexapep"/>
</dbReference>
<evidence type="ECO:0000256" key="5">
    <source>
        <dbReference type="RuleBase" id="RU367021"/>
    </source>
</evidence>
<proteinExistence type="inferred from homology"/>
<evidence type="ECO:0000256" key="4">
    <source>
        <dbReference type="ARBA" id="ARBA00023315"/>
    </source>
</evidence>
<feature type="domain" description="Maltose/galactoside acetyltransferase" evidence="6">
    <location>
        <begin position="4"/>
        <end position="59"/>
    </location>
</feature>
<evidence type="ECO:0000256" key="1">
    <source>
        <dbReference type="ARBA" id="ARBA00007274"/>
    </source>
</evidence>
<dbReference type="PANTHER" id="PTHR43017:SF1">
    <property type="entry name" value="ACETYLTRANSFERASE YJL218W-RELATED"/>
    <property type="match status" value="1"/>
</dbReference>
<sequence length="186" mass="20881">MTELEKMKQGLWYDANYDEELVKKRYQCFDLCHEYNLTKPSCFEQKNKIMEQILGYLPKSLEIVAPFQCDYGKHIQFGEYVFVNYNCYFMDGAKITIGNHVFIGPSCGFYTAKHPLDYQRRNDGLEQALPIVVGDNCWFGANVSVMPGVTIGSGCVIGAGSIVVNDIPDNSVVAGVPARVIKTINQ</sequence>
<keyword evidence="8" id="KW-1185">Reference proteome</keyword>
<dbReference type="EC" id="2.3.1.-" evidence="5"/>
<dbReference type="Pfam" id="PF12464">
    <property type="entry name" value="Mac"/>
    <property type="match status" value="1"/>
</dbReference>